<dbReference type="EMBL" id="JARKHS020007228">
    <property type="protein sequence ID" value="KAK8781895.1"/>
    <property type="molecule type" value="Genomic_DNA"/>
</dbReference>
<gene>
    <name evidence="2" type="ORF">V5799_016765</name>
</gene>
<comment type="caution">
    <text evidence="2">The sequence shown here is derived from an EMBL/GenBank/DDBJ whole genome shotgun (WGS) entry which is preliminary data.</text>
</comment>
<evidence type="ECO:0000313" key="3">
    <source>
        <dbReference type="Proteomes" id="UP001321473"/>
    </source>
</evidence>
<organism evidence="2 3">
    <name type="scientific">Amblyomma americanum</name>
    <name type="common">Lone star tick</name>
    <dbReference type="NCBI Taxonomy" id="6943"/>
    <lineage>
        <taxon>Eukaryota</taxon>
        <taxon>Metazoa</taxon>
        <taxon>Ecdysozoa</taxon>
        <taxon>Arthropoda</taxon>
        <taxon>Chelicerata</taxon>
        <taxon>Arachnida</taxon>
        <taxon>Acari</taxon>
        <taxon>Parasitiformes</taxon>
        <taxon>Ixodida</taxon>
        <taxon>Ixodoidea</taxon>
        <taxon>Ixodidae</taxon>
        <taxon>Amblyomminae</taxon>
        <taxon>Amblyomma</taxon>
    </lineage>
</organism>
<proteinExistence type="predicted"/>
<evidence type="ECO:0000256" key="1">
    <source>
        <dbReference type="SAM" id="MobiDB-lite"/>
    </source>
</evidence>
<feature type="region of interest" description="Disordered" evidence="1">
    <location>
        <begin position="1"/>
        <end position="50"/>
    </location>
</feature>
<reference evidence="2 3" key="1">
    <citation type="journal article" date="2023" name="Arcadia Sci">
        <title>De novo assembly of a long-read Amblyomma americanum tick genome.</title>
        <authorList>
            <person name="Chou S."/>
            <person name="Poskanzer K.E."/>
            <person name="Rollins M."/>
            <person name="Thuy-Boun P.S."/>
        </authorList>
    </citation>
    <scope>NUCLEOTIDE SEQUENCE [LARGE SCALE GENOMIC DNA]</scope>
    <source>
        <strain evidence="2">F_SG_1</strain>
        <tissue evidence="2">Salivary glands</tissue>
    </source>
</reference>
<keyword evidence="3" id="KW-1185">Reference proteome</keyword>
<evidence type="ECO:0000313" key="2">
    <source>
        <dbReference type="EMBL" id="KAK8781895.1"/>
    </source>
</evidence>
<sequence length="104" mass="11498">MNYAQTQLHQRAKKEVQSKHSSTQTSRPHQQTTCEQTRPETKSARAWSRGSNLATAAPELICGHICYLNGSQLQEAANTPLALAGKPPVGGVELPWWVCLCAWR</sequence>
<feature type="compositionally biased region" description="Polar residues" evidence="1">
    <location>
        <begin position="19"/>
        <end position="36"/>
    </location>
</feature>
<accession>A0AAQ4F599</accession>
<dbReference type="Proteomes" id="UP001321473">
    <property type="component" value="Unassembled WGS sequence"/>
</dbReference>
<name>A0AAQ4F599_AMBAM</name>
<protein>
    <submittedName>
        <fullName evidence="2">Uncharacterized protein</fullName>
    </submittedName>
</protein>
<dbReference type="AlphaFoldDB" id="A0AAQ4F599"/>